<evidence type="ECO:0000313" key="2">
    <source>
        <dbReference type="Proteomes" id="UP000054166"/>
    </source>
</evidence>
<gene>
    <name evidence="1" type="ORF">PILCRDRAFT_92025</name>
</gene>
<dbReference type="EMBL" id="KN833045">
    <property type="protein sequence ID" value="KIM75568.1"/>
    <property type="molecule type" value="Genomic_DNA"/>
</dbReference>
<name>A0A0C3ANU0_PILCF</name>
<dbReference type="OrthoDB" id="10678321at2759"/>
<proteinExistence type="predicted"/>
<dbReference type="HOGENOM" id="CLU_021112_0_0_1"/>
<organism evidence="1 2">
    <name type="scientific">Piloderma croceum (strain F 1598)</name>
    <dbReference type="NCBI Taxonomy" id="765440"/>
    <lineage>
        <taxon>Eukaryota</taxon>
        <taxon>Fungi</taxon>
        <taxon>Dikarya</taxon>
        <taxon>Basidiomycota</taxon>
        <taxon>Agaricomycotina</taxon>
        <taxon>Agaricomycetes</taxon>
        <taxon>Agaricomycetidae</taxon>
        <taxon>Atheliales</taxon>
        <taxon>Atheliaceae</taxon>
        <taxon>Piloderma</taxon>
    </lineage>
</organism>
<dbReference type="AlphaFoldDB" id="A0A0C3ANU0"/>
<dbReference type="InParanoid" id="A0A0C3ANU0"/>
<reference evidence="2" key="2">
    <citation type="submission" date="2015-01" db="EMBL/GenBank/DDBJ databases">
        <title>Evolutionary Origins and Diversification of the Mycorrhizal Mutualists.</title>
        <authorList>
            <consortium name="DOE Joint Genome Institute"/>
            <consortium name="Mycorrhizal Genomics Consortium"/>
            <person name="Kohler A."/>
            <person name="Kuo A."/>
            <person name="Nagy L.G."/>
            <person name="Floudas D."/>
            <person name="Copeland A."/>
            <person name="Barry K.W."/>
            <person name="Cichocki N."/>
            <person name="Veneault-Fourrey C."/>
            <person name="LaButti K."/>
            <person name="Lindquist E.A."/>
            <person name="Lipzen A."/>
            <person name="Lundell T."/>
            <person name="Morin E."/>
            <person name="Murat C."/>
            <person name="Riley R."/>
            <person name="Ohm R."/>
            <person name="Sun H."/>
            <person name="Tunlid A."/>
            <person name="Henrissat B."/>
            <person name="Grigoriev I.V."/>
            <person name="Hibbett D.S."/>
            <person name="Martin F."/>
        </authorList>
    </citation>
    <scope>NUCLEOTIDE SEQUENCE [LARGE SCALE GENOMIC DNA]</scope>
    <source>
        <strain evidence="2">F 1598</strain>
    </source>
</reference>
<sequence length="483" mass="54615">MNDTNLECHQSGSDAVLNAAMIIFVQNDKDIAAALSGTHLLVVQTQHRASSGEAPLHITSIQPLVEINVLHLPYGGCCILVDKGRSLLPSIPLQGDDLWDHYCDKLKVDSTANHIATREDYLERYHFIPAQKQLGYQSYFSKYLVVQCWNKMHQQITDWSSQGFIWQLSRISETQLQDTFSQYAMKPDLSEFTTKWYNFALGALVVGLEDMGQIESVITKPCGRSEFHSECLTNLIAAFREAWVQGASQPQDDGLGVYGKYTCVEFHRLFIAMLLSYGQHLEALQHTDKMNGIDQAQKYEQHHHRVLRWGVFLTLPINDDEDIIWYNNYTGFTTCGCLDIPKAESGCNTSEAAVREYQRTFKESSMYMEKCPHLGRELQVEPWRNTVQDLLASASSAKPLNADSVIKIISHHIDVTKNKVNINPIFKIFRTATNHITFKSSTHCKALLTSLIKYAKDAPMANNDSLRALLQVPVVLSIPTKQL</sequence>
<dbReference type="STRING" id="765440.A0A0C3ANU0"/>
<keyword evidence="2" id="KW-1185">Reference proteome</keyword>
<protein>
    <submittedName>
        <fullName evidence="1">Uncharacterized protein</fullName>
    </submittedName>
</protein>
<dbReference type="Proteomes" id="UP000054166">
    <property type="component" value="Unassembled WGS sequence"/>
</dbReference>
<reference evidence="1 2" key="1">
    <citation type="submission" date="2014-04" db="EMBL/GenBank/DDBJ databases">
        <authorList>
            <consortium name="DOE Joint Genome Institute"/>
            <person name="Kuo A."/>
            <person name="Tarkka M."/>
            <person name="Buscot F."/>
            <person name="Kohler A."/>
            <person name="Nagy L.G."/>
            <person name="Floudas D."/>
            <person name="Copeland A."/>
            <person name="Barry K.W."/>
            <person name="Cichocki N."/>
            <person name="Veneault-Fourrey C."/>
            <person name="LaButti K."/>
            <person name="Lindquist E.A."/>
            <person name="Lipzen A."/>
            <person name="Lundell T."/>
            <person name="Morin E."/>
            <person name="Murat C."/>
            <person name="Sun H."/>
            <person name="Tunlid A."/>
            <person name="Henrissat B."/>
            <person name="Grigoriev I.V."/>
            <person name="Hibbett D.S."/>
            <person name="Martin F."/>
            <person name="Nordberg H.P."/>
            <person name="Cantor M.N."/>
            <person name="Hua S.X."/>
        </authorList>
    </citation>
    <scope>NUCLEOTIDE SEQUENCE [LARGE SCALE GENOMIC DNA]</scope>
    <source>
        <strain evidence="1 2">F 1598</strain>
    </source>
</reference>
<accession>A0A0C3ANU0</accession>
<evidence type="ECO:0000313" key="1">
    <source>
        <dbReference type="EMBL" id="KIM75568.1"/>
    </source>
</evidence>